<dbReference type="EMBL" id="MU004234">
    <property type="protein sequence ID" value="KAF2670548.1"/>
    <property type="molecule type" value="Genomic_DNA"/>
</dbReference>
<evidence type="ECO:0000259" key="1">
    <source>
        <dbReference type="Pfam" id="PF14832"/>
    </source>
</evidence>
<evidence type="ECO:0000313" key="3">
    <source>
        <dbReference type="Proteomes" id="UP000799302"/>
    </source>
</evidence>
<dbReference type="AlphaFoldDB" id="A0A6A6UHH9"/>
<proteinExistence type="predicted"/>
<dbReference type="Pfam" id="PF14832">
    <property type="entry name" value="Tautomerase_3"/>
    <property type="match status" value="1"/>
</dbReference>
<reference evidence="2" key="1">
    <citation type="journal article" date="2020" name="Stud. Mycol.">
        <title>101 Dothideomycetes genomes: a test case for predicting lifestyles and emergence of pathogens.</title>
        <authorList>
            <person name="Haridas S."/>
            <person name="Albert R."/>
            <person name="Binder M."/>
            <person name="Bloem J."/>
            <person name="Labutti K."/>
            <person name="Salamov A."/>
            <person name="Andreopoulos B."/>
            <person name="Baker S."/>
            <person name="Barry K."/>
            <person name="Bills G."/>
            <person name="Bluhm B."/>
            <person name="Cannon C."/>
            <person name="Castanera R."/>
            <person name="Culley D."/>
            <person name="Daum C."/>
            <person name="Ezra D."/>
            <person name="Gonzalez J."/>
            <person name="Henrissat B."/>
            <person name="Kuo A."/>
            <person name="Liang C."/>
            <person name="Lipzen A."/>
            <person name="Lutzoni F."/>
            <person name="Magnuson J."/>
            <person name="Mondo S."/>
            <person name="Nolan M."/>
            <person name="Ohm R."/>
            <person name="Pangilinan J."/>
            <person name="Park H.-J."/>
            <person name="Ramirez L."/>
            <person name="Alfaro M."/>
            <person name="Sun H."/>
            <person name="Tritt A."/>
            <person name="Yoshinaga Y."/>
            <person name="Zwiers L.-H."/>
            <person name="Turgeon B."/>
            <person name="Goodwin S."/>
            <person name="Spatafora J."/>
            <person name="Crous P."/>
            <person name="Grigoriev I."/>
        </authorList>
    </citation>
    <scope>NUCLEOTIDE SEQUENCE</scope>
    <source>
        <strain evidence="2">CBS 115976</strain>
    </source>
</reference>
<accession>A0A6A6UHH9</accession>
<gene>
    <name evidence="2" type="ORF">BT63DRAFT_424478</name>
</gene>
<dbReference type="Gene3D" id="3.30.429.10">
    <property type="entry name" value="Macrophage Migration Inhibitory Factor"/>
    <property type="match status" value="1"/>
</dbReference>
<name>A0A6A6UHH9_9PEZI</name>
<organism evidence="2 3">
    <name type="scientific">Microthyrium microscopicum</name>
    <dbReference type="NCBI Taxonomy" id="703497"/>
    <lineage>
        <taxon>Eukaryota</taxon>
        <taxon>Fungi</taxon>
        <taxon>Dikarya</taxon>
        <taxon>Ascomycota</taxon>
        <taxon>Pezizomycotina</taxon>
        <taxon>Dothideomycetes</taxon>
        <taxon>Dothideomycetes incertae sedis</taxon>
        <taxon>Microthyriales</taxon>
        <taxon>Microthyriaceae</taxon>
        <taxon>Microthyrium</taxon>
    </lineage>
</organism>
<protein>
    <recommendedName>
        <fullName evidence="1">Tautomerase cis-CaaD-like domain-containing protein</fullName>
    </recommendedName>
</protein>
<feature type="domain" description="Tautomerase cis-CaaD-like" evidence="1">
    <location>
        <begin position="1"/>
        <end position="144"/>
    </location>
</feature>
<keyword evidence="3" id="KW-1185">Reference proteome</keyword>
<sequence>MPLWRIFSNPATFSAQQREGLAKAITGLYTSPRLGLPAFYVNVIFVDVPDTGIWIGGEKKTNFVRIVAEQIARQMPDPSTPEGLAYHRAWLDTINEALKPWILDRSEIEWEFHIAETPRSLWRVQGIEPPPSHSEAEKKWMSENVAAPYKL</sequence>
<dbReference type="InterPro" id="IPR014347">
    <property type="entry name" value="Tautomerase/MIF_sf"/>
</dbReference>
<evidence type="ECO:0000313" key="2">
    <source>
        <dbReference type="EMBL" id="KAF2670548.1"/>
    </source>
</evidence>
<dbReference type="Proteomes" id="UP000799302">
    <property type="component" value="Unassembled WGS sequence"/>
</dbReference>
<dbReference type="InterPro" id="IPR028116">
    <property type="entry name" value="Cis-CaaD-like"/>
</dbReference>
<dbReference type="OrthoDB" id="2129288at2759"/>